<dbReference type="Pfam" id="PF00732">
    <property type="entry name" value="GMC_oxred_N"/>
    <property type="match status" value="1"/>
</dbReference>
<dbReference type="SUPFAM" id="SSF51905">
    <property type="entry name" value="FAD/NAD(P)-binding domain"/>
    <property type="match status" value="1"/>
</dbReference>
<comment type="similarity">
    <text evidence="1">Belongs to the GMC oxidoreductase family.</text>
</comment>
<comment type="cofactor">
    <cofactor evidence="3">
        <name>FAD</name>
        <dbReference type="ChEBI" id="CHEBI:57692"/>
    </cofactor>
</comment>
<keyword evidence="3" id="KW-0274">FAD</keyword>
<dbReference type="InterPro" id="IPR000172">
    <property type="entry name" value="GMC_OxRdtase_N"/>
</dbReference>
<name>M7SYC8_EUTLA</name>
<dbReference type="GO" id="GO:0050660">
    <property type="term" value="F:flavin adenine dinucleotide binding"/>
    <property type="evidence" value="ECO:0007669"/>
    <property type="project" value="InterPro"/>
</dbReference>
<evidence type="ECO:0000313" key="6">
    <source>
        <dbReference type="Proteomes" id="UP000012174"/>
    </source>
</evidence>
<dbReference type="InterPro" id="IPR007867">
    <property type="entry name" value="GMC_OxRtase_C"/>
</dbReference>
<dbReference type="eggNOG" id="KOG1238">
    <property type="taxonomic scope" value="Eukaryota"/>
</dbReference>
<gene>
    <name evidence="5" type="ORF">UCREL1_1366</name>
</gene>
<evidence type="ECO:0000313" key="5">
    <source>
        <dbReference type="EMBL" id="EMR71599.1"/>
    </source>
</evidence>
<protein>
    <submittedName>
        <fullName evidence="5">Putative alcohol oxidase protein</fullName>
    </submittedName>
</protein>
<accession>M7SYC8</accession>
<dbReference type="PIRSF" id="PIRSF000137">
    <property type="entry name" value="Alcohol_oxidase"/>
    <property type="match status" value="1"/>
</dbReference>
<keyword evidence="3" id="KW-0285">Flavoprotein</keyword>
<dbReference type="Pfam" id="PF05199">
    <property type="entry name" value="GMC_oxred_C"/>
    <property type="match status" value="1"/>
</dbReference>
<dbReference type="KEGG" id="ela:UCREL1_1366"/>
<evidence type="ECO:0000256" key="3">
    <source>
        <dbReference type="PIRSR" id="PIRSR000137-2"/>
    </source>
</evidence>
<dbReference type="STRING" id="1287681.M7SYC8"/>
<feature type="domain" description="Glucose-methanol-choline oxidoreductase N-terminal" evidence="4">
    <location>
        <begin position="203"/>
        <end position="217"/>
    </location>
</feature>
<sequence length="501" mass="54684">MPLYSELPTNINTVDIIIAGVIEAGSNNHGDPTIVTPLLFLFHGAPGSKTMTLHKGKKSEFLSNRELTETYHGDDPKDIHGHDGPVQITRGTYTSLRSENAFVAAAEKLGWKEYEDLSDLVSNNGVQRAKRYISADGKRQDAAHSYLHPRLQDDKHPNLHVVVDSQVIRVLFEGKKASGVTYQPKEGASRTIKARKTVVLSCGTCGTPPVLERSGIGKLEVLERAGIAPVSEVPGVGEGYEDHHSVSCAFKSSLEPDETIDGLVNGTLDVPSMLEKGDKMLGWNCLDVSCKLRPTQSDIATLGADFQRIWNQNFEDDLSKPLTMMSLGNGGSMHITGPELSDPVDFDPGFFSDAEGFDVKTCRWAYKKQRELARRMSTYRGEATPCHPPFPADSEARCIETDGPLAPDITDIKYTAEDDTVIDQWLREKVASTWHSLGTCKMLPLEKNGVVDANLNVHGVTGLKIADMSISPTNLAGHTNHTAMVIGEKAADIIVKELGRI</sequence>
<evidence type="ECO:0000259" key="4">
    <source>
        <dbReference type="PROSITE" id="PS00624"/>
    </source>
</evidence>
<evidence type="ECO:0000256" key="1">
    <source>
        <dbReference type="ARBA" id="ARBA00010790"/>
    </source>
</evidence>
<dbReference type="HOGENOM" id="CLU_002865_5_1_1"/>
<feature type="binding site" evidence="3">
    <location>
        <position position="167"/>
    </location>
    <ligand>
        <name>FAD</name>
        <dbReference type="ChEBI" id="CHEBI:57692"/>
    </ligand>
</feature>
<dbReference type="PANTHER" id="PTHR11552:SF78">
    <property type="entry name" value="GLUCOSE-METHANOL-CHOLINE OXIDOREDUCTASE N-TERMINAL DOMAIN-CONTAINING PROTEIN"/>
    <property type="match status" value="1"/>
</dbReference>
<dbReference type="EMBL" id="KB705621">
    <property type="protein sequence ID" value="EMR71599.1"/>
    <property type="molecule type" value="Genomic_DNA"/>
</dbReference>
<dbReference type="OrthoDB" id="269227at2759"/>
<dbReference type="PROSITE" id="PS00624">
    <property type="entry name" value="GMC_OXRED_2"/>
    <property type="match status" value="1"/>
</dbReference>
<feature type="active site" description="Proton donor" evidence="2">
    <location>
        <position position="435"/>
    </location>
</feature>
<evidence type="ECO:0000256" key="2">
    <source>
        <dbReference type="PIRSR" id="PIRSR000137-1"/>
    </source>
</evidence>
<dbReference type="SUPFAM" id="SSF54373">
    <property type="entry name" value="FAD-linked reductases, C-terminal domain"/>
    <property type="match status" value="1"/>
</dbReference>
<feature type="binding site" evidence="3">
    <location>
        <begin position="434"/>
        <end position="435"/>
    </location>
    <ligand>
        <name>FAD</name>
        <dbReference type="ChEBI" id="CHEBI:57692"/>
    </ligand>
</feature>
<dbReference type="Gene3D" id="3.50.50.60">
    <property type="entry name" value="FAD/NAD(P)-binding domain"/>
    <property type="match status" value="2"/>
</dbReference>
<reference evidence="6" key="1">
    <citation type="journal article" date="2013" name="Genome Announc.">
        <title>Draft genome sequence of the grapevine dieback fungus Eutypa lata UCR-EL1.</title>
        <authorList>
            <person name="Blanco-Ulate B."/>
            <person name="Rolshausen P.E."/>
            <person name="Cantu D."/>
        </authorList>
    </citation>
    <scope>NUCLEOTIDE SEQUENCE [LARGE SCALE GENOMIC DNA]</scope>
    <source>
        <strain evidence="6">UCR-EL1</strain>
    </source>
</reference>
<keyword evidence="6" id="KW-1185">Reference proteome</keyword>
<organism evidence="5 6">
    <name type="scientific">Eutypa lata (strain UCR-EL1)</name>
    <name type="common">Grapevine dieback disease fungus</name>
    <name type="synonym">Eutypa armeniacae</name>
    <dbReference type="NCBI Taxonomy" id="1287681"/>
    <lineage>
        <taxon>Eukaryota</taxon>
        <taxon>Fungi</taxon>
        <taxon>Dikarya</taxon>
        <taxon>Ascomycota</taxon>
        <taxon>Pezizomycotina</taxon>
        <taxon>Sordariomycetes</taxon>
        <taxon>Xylariomycetidae</taxon>
        <taxon>Xylariales</taxon>
        <taxon>Diatrypaceae</taxon>
        <taxon>Eutypa</taxon>
    </lineage>
</organism>
<dbReference type="AlphaFoldDB" id="M7SYC8"/>
<dbReference type="InterPro" id="IPR012132">
    <property type="entry name" value="GMC_OxRdtase"/>
</dbReference>
<dbReference type="PANTHER" id="PTHR11552">
    <property type="entry name" value="GLUCOSE-METHANOL-CHOLINE GMC OXIDOREDUCTASE"/>
    <property type="match status" value="1"/>
</dbReference>
<feature type="active site" description="Proton acceptor" evidence="2">
    <location>
        <position position="478"/>
    </location>
</feature>
<dbReference type="Proteomes" id="UP000012174">
    <property type="component" value="Unassembled WGS sequence"/>
</dbReference>
<dbReference type="GO" id="GO:0016614">
    <property type="term" value="F:oxidoreductase activity, acting on CH-OH group of donors"/>
    <property type="evidence" value="ECO:0007669"/>
    <property type="project" value="InterPro"/>
</dbReference>
<proteinExistence type="inferred from homology"/>
<dbReference type="InterPro" id="IPR036188">
    <property type="entry name" value="FAD/NAD-bd_sf"/>
</dbReference>
<feature type="binding site" evidence="3">
    <location>
        <position position="285"/>
    </location>
    <ligand>
        <name>substrate</name>
    </ligand>
</feature>